<protein>
    <submittedName>
        <fullName evidence="3">Heat shock protein DnaJ domain protein</fullName>
    </submittedName>
</protein>
<evidence type="ECO:0000313" key="4">
    <source>
        <dbReference type="Proteomes" id="UP000010473"/>
    </source>
</evidence>
<evidence type="ECO:0000259" key="2">
    <source>
        <dbReference type="PROSITE" id="PS50076"/>
    </source>
</evidence>
<keyword evidence="4" id="KW-1185">Reference proteome</keyword>
<dbReference type="PRINTS" id="PR00625">
    <property type="entry name" value="JDOMAIN"/>
</dbReference>
<dbReference type="OrthoDB" id="422295at2"/>
<keyword evidence="1" id="KW-1133">Transmembrane helix</keyword>
<sequence length="306" mass="35117">MNPESIATIYDLFLSILLFLSLFGFVTWLISASQSSSFDHASNFKNSSSKIVTICSLACLLEDAPPTALKGQFYPFATPLMTPLACLLEDAPSTALTGQAYSFSCIVTRTWQEYYRQNLGKPGINYWQWQNFPEVNHVSPELSLLLQLPQPQGSAKAILENLPQSNDSSLILKHHQRLAWQQWHNQALRIIDRQALAEIYRVCYQVSWTVVQNQLDPLHEIVSDELQPWWKILGVTSAANSLQVETAYKKLLRKWHPDLNQSPYATEITARLNIAYEQYQQFQALELENKTLLTKIRQWVKPFKSR</sequence>
<keyword evidence="1" id="KW-0812">Transmembrane</keyword>
<dbReference type="PROSITE" id="PS50076">
    <property type="entry name" value="DNAJ_2"/>
    <property type="match status" value="1"/>
</dbReference>
<keyword evidence="3" id="KW-0346">Stress response</keyword>
<dbReference type="STRING" id="111780.Sta7437_3111"/>
<feature type="transmembrane region" description="Helical" evidence="1">
    <location>
        <begin position="12"/>
        <end position="30"/>
    </location>
</feature>
<dbReference type="InterPro" id="IPR001623">
    <property type="entry name" value="DnaJ_domain"/>
</dbReference>
<reference evidence="4" key="1">
    <citation type="journal article" date="2013" name="Proc. Natl. Acad. Sci. U.S.A.">
        <title>Improving the coverage of the cyanobacterial phylum using diversity-driven genome sequencing.</title>
        <authorList>
            <person name="Shih P.M."/>
            <person name="Wu D."/>
            <person name="Latifi A."/>
            <person name="Axen S.D."/>
            <person name="Fewer D.P."/>
            <person name="Talla E."/>
            <person name="Calteau A."/>
            <person name="Cai F."/>
            <person name="Tandeau de Marsac N."/>
            <person name="Rippka R."/>
            <person name="Herdman M."/>
            <person name="Sivonen K."/>
            <person name="Coursin T."/>
            <person name="Laurent T."/>
            <person name="Goodwin L."/>
            <person name="Nolan M."/>
            <person name="Davenport K.W."/>
            <person name="Han C.S."/>
            <person name="Rubin E.M."/>
            <person name="Eisen J.A."/>
            <person name="Woyke T."/>
            <person name="Gugger M."/>
            <person name="Kerfeld C.A."/>
        </authorList>
    </citation>
    <scope>NUCLEOTIDE SEQUENCE [LARGE SCALE GENOMIC DNA]</scope>
    <source>
        <strain evidence="4">ATCC 29371 / PCC 7437</strain>
    </source>
</reference>
<dbReference type="RefSeq" id="WP_015194288.1">
    <property type="nucleotide sequence ID" value="NC_019748.1"/>
</dbReference>
<dbReference type="Proteomes" id="UP000010473">
    <property type="component" value="Chromosome"/>
</dbReference>
<dbReference type="Gene3D" id="1.10.287.110">
    <property type="entry name" value="DnaJ domain"/>
    <property type="match status" value="1"/>
</dbReference>
<gene>
    <name evidence="3" type="ordered locus">Sta7437_3111</name>
</gene>
<dbReference type="CDD" id="cd06257">
    <property type="entry name" value="DnaJ"/>
    <property type="match status" value="1"/>
</dbReference>
<evidence type="ECO:0000313" key="3">
    <source>
        <dbReference type="EMBL" id="AFZ36623.1"/>
    </source>
</evidence>
<dbReference type="eggNOG" id="COG0484">
    <property type="taxonomic scope" value="Bacteria"/>
</dbReference>
<dbReference type="Pfam" id="PF00226">
    <property type="entry name" value="DnaJ"/>
    <property type="match status" value="1"/>
</dbReference>
<dbReference type="SUPFAM" id="SSF46565">
    <property type="entry name" value="Chaperone J-domain"/>
    <property type="match status" value="1"/>
</dbReference>
<evidence type="ECO:0000256" key="1">
    <source>
        <dbReference type="SAM" id="Phobius"/>
    </source>
</evidence>
<dbReference type="InterPro" id="IPR036869">
    <property type="entry name" value="J_dom_sf"/>
</dbReference>
<organism evidence="3 4">
    <name type="scientific">Stanieria cyanosphaera (strain ATCC 29371 / PCC 7437)</name>
    <dbReference type="NCBI Taxonomy" id="111780"/>
    <lineage>
        <taxon>Bacteria</taxon>
        <taxon>Bacillati</taxon>
        <taxon>Cyanobacteriota</taxon>
        <taxon>Cyanophyceae</taxon>
        <taxon>Pleurocapsales</taxon>
        <taxon>Dermocarpellaceae</taxon>
        <taxon>Stanieria</taxon>
    </lineage>
</organism>
<dbReference type="AlphaFoldDB" id="K9XVR7"/>
<keyword evidence="1" id="KW-0472">Membrane</keyword>
<name>K9XVR7_STAC7</name>
<accession>K9XVR7</accession>
<dbReference type="EMBL" id="CP003653">
    <property type="protein sequence ID" value="AFZ36623.1"/>
    <property type="molecule type" value="Genomic_DNA"/>
</dbReference>
<proteinExistence type="predicted"/>
<dbReference type="HOGENOM" id="CLU_074057_0_0_3"/>
<dbReference type="SMART" id="SM00271">
    <property type="entry name" value="DnaJ"/>
    <property type="match status" value="1"/>
</dbReference>
<feature type="domain" description="J" evidence="2">
    <location>
        <begin position="228"/>
        <end position="284"/>
    </location>
</feature>
<dbReference type="KEGG" id="scs:Sta7437_3111"/>